<accession>W6MHA3</accession>
<dbReference type="RefSeq" id="XP_022457023.1">
    <property type="nucleotide sequence ID" value="XM_022605567.1"/>
</dbReference>
<organism evidence="1 2">
    <name type="scientific">Kuraishia capsulata CBS 1993</name>
    <dbReference type="NCBI Taxonomy" id="1382522"/>
    <lineage>
        <taxon>Eukaryota</taxon>
        <taxon>Fungi</taxon>
        <taxon>Dikarya</taxon>
        <taxon>Ascomycota</taxon>
        <taxon>Saccharomycotina</taxon>
        <taxon>Pichiomycetes</taxon>
        <taxon>Pichiales</taxon>
        <taxon>Pichiaceae</taxon>
        <taxon>Kuraishia</taxon>
    </lineage>
</organism>
<reference evidence="1" key="2">
    <citation type="submission" date="2014-02" db="EMBL/GenBank/DDBJ databases">
        <title>Complete DNA sequence of /Kuraishia capsulata/ illustrates novel genomic features among budding yeasts (/Saccharomycotina/).</title>
        <authorList>
            <person name="Morales L."/>
            <person name="Noel B."/>
            <person name="Porcel B."/>
            <person name="Marcet-Houben M."/>
            <person name="Hullo M-F."/>
            <person name="Sacerdot C."/>
            <person name="Tekaia F."/>
            <person name="Leh-Louis V."/>
            <person name="Despons L."/>
            <person name="Khanna V."/>
            <person name="Aury J-M."/>
            <person name="Barbe V."/>
            <person name="Couloux A."/>
            <person name="Labadie K."/>
            <person name="Pelletier E."/>
            <person name="Souciet J-L."/>
            <person name="Boekhout T."/>
            <person name="Gabaldon T."/>
            <person name="Wincker P."/>
            <person name="Dujon B."/>
        </authorList>
    </citation>
    <scope>NUCLEOTIDE SEQUENCE</scope>
    <source>
        <strain evidence="1">CBS 1993</strain>
    </source>
</reference>
<gene>
    <name evidence="1" type="ORF">KUCA_T00000975001</name>
</gene>
<dbReference type="EMBL" id="HG793125">
    <property type="protein sequence ID" value="CDK25008.1"/>
    <property type="molecule type" value="Genomic_DNA"/>
</dbReference>
<evidence type="ECO:0000313" key="1">
    <source>
        <dbReference type="EMBL" id="CDK25008.1"/>
    </source>
</evidence>
<dbReference type="Proteomes" id="UP000019384">
    <property type="component" value="Unassembled WGS sequence"/>
</dbReference>
<dbReference type="HOGENOM" id="CLU_2654847_0_0_1"/>
<dbReference type="GeneID" id="34518411"/>
<reference evidence="1" key="1">
    <citation type="submission" date="2013-12" db="EMBL/GenBank/DDBJ databases">
        <authorList>
            <person name="Genoscope - CEA"/>
        </authorList>
    </citation>
    <scope>NUCLEOTIDE SEQUENCE</scope>
    <source>
        <strain evidence="1">CBS 1993</strain>
    </source>
</reference>
<evidence type="ECO:0000313" key="2">
    <source>
        <dbReference type="Proteomes" id="UP000019384"/>
    </source>
</evidence>
<name>W6MHA3_9ASCO</name>
<keyword evidence="2" id="KW-1185">Reference proteome</keyword>
<dbReference type="AlphaFoldDB" id="W6MHA3"/>
<dbReference type="OrthoDB" id="4095588at2759"/>
<proteinExistence type="predicted"/>
<sequence>MKKTALTQTSGFSLGFHQTQDVVLSDWALDVSDNGSGSIVDELNSDLGDTTTGTGSTENFDNFSKGNWSFGILEVS</sequence>
<protein>
    <submittedName>
        <fullName evidence="1">Uncharacterized protein</fullName>
    </submittedName>
</protein>